<keyword evidence="3" id="KW-0418">Kinase</keyword>
<dbReference type="GO" id="GO:0005829">
    <property type="term" value="C:cytosol"/>
    <property type="evidence" value="ECO:0007669"/>
    <property type="project" value="TreeGrafter"/>
</dbReference>
<protein>
    <submittedName>
        <fullName evidence="6">Regulator with hipB</fullName>
    </submittedName>
</protein>
<sequence length="448" mass="49494">MGRRSHTRALGLWMNGVHVGTWQVNPRQGDTLVYSPDWASSAQGRPLSLSLPFTPGNAPLRGEKVRSYFDNLLPDSLTIRQRIARRFQARTTEAFDLLAQIGRDCVGALQILPDGAVPAGVQRVEAQPLSEQEVAQILRATVAPPPLGGVPDDDEDFRISIAGAQEKTALLLNEGQWCRPHGATPTTHIFKLPMGLVGNMKLDLTESVENEWLCSLILRAYGLPVANCEPLRFEDQKVLCVERFDRRWWERGGRWLIRVPQEDMCQATGTPPHLKYESDGGPGVSQIMGLLDGSMHRDADRLQFFQAQVLFWMLCATDGHAKNFSLFLRPGGTYALTPLYDVMSAYPLLGEGPGKLSPHNARMAMAVRSKNAHWKMREILRRHWLGVGQRLGIVTPDGKDVGFVVDDLIARTPEAVHAVRAQLPEDFPPGLADSILNGLQAAAKKLAG</sequence>
<dbReference type="CDD" id="cd17808">
    <property type="entry name" value="HipA_Ec_like"/>
    <property type="match status" value="1"/>
</dbReference>
<dbReference type="Pfam" id="PF07804">
    <property type="entry name" value="HipA_C"/>
    <property type="match status" value="1"/>
</dbReference>
<keyword evidence="2" id="KW-0808">Transferase</keyword>
<name>A0A1K0J4H0_CUPNE</name>
<dbReference type="AlphaFoldDB" id="A0A1K0J4H0"/>
<dbReference type="EMBL" id="FMSH01000050">
    <property type="protein sequence ID" value="SCU73953.1"/>
    <property type="molecule type" value="Genomic_DNA"/>
</dbReference>
<dbReference type="NCBIfam" id="TIGR03071">
    <property type="entry name" value="couple_hipA"/>
    <property type="match status" value="1"/>
</dbReference>
<dbReference type="GO" id="GO:0004674">
    <property type="term" value="F:protein serine/threonine kinase activity"/>
    <property type="evidence" value="ECO:0007669"/>
    <property type="project" value="TreeGrafter"/>
</dbReference>
<organism evidence="6">
    <name type="scientific">Cupriavidus necator</name>
    <name type="common">Alcaligenes eutrophus</name>
    <name type="synonym">Ralstonia eutropha</name>
    <dbReference type="NCBI Taxonomy" id="106590"/>
    <lineage>
        <taxon>Bacteria</taxon>
        <taxon>Pseudomonadati</taxon>
        <taxon>Pseudomonadota</taxon>
        <taxon>Betaproteobacteria</taxon>
        <taxon>Burkholderiales</taxon>
        <taxon>Burkholderiaceae</taxon>
        <taxon>Cupriavidus</taxon>
    </lineage>
</organism>
<dbReference type="InterPro" id="IPR012893">
    <property type="entry name" value="HipA-like_C"/>
</dbReference>
<comment type="similarity">
    <text evidence="1">Belongs to the HipA Ser/Thr kinase family.</text>
</comment>
<evidence type="ECO:0000256" key="3">
    <source>
        <dbReference type="ARBA" id="ARBA00022777"/>
    </source>
</evidence>
<reference evidence="6" key="1">
    <citation type="submission" date="2016-09" db="EMBL/GenBank/DDBJ databases">
        <authorList>
            <person name="Capua I."/>
            <person name="De Benedictis P."/>
            <person name="Joannis T."/>
            <person name="Lombin L.H."/>
            <person name="Cattoli G."/>
        </authorList>
    </citation>
    <scope>NUCLEOTIDE SEQUENCE</scope>
    <source>
        <strain evidence="6">B9</strain>
    </source>
</reference>
<feature type="domain" description="HipA-like C-terminal" evidence="4">
    <location>
        <begin position="159"/>
        <end position="396"/>
    </location>
</feature>
<dbReference type="InterPro" id="IPR052028">
    <property type="entry name" value="HipA_Ser/Thr_kinase"/>
</dbReference>
<dbReference type="PANTHER" id="PTHR37419:SF1">
    <property type="entry name" value="SERINE_THREONINE-PROTEIN KINASE TOXIN HIPA"/>
    <property type="match status" value="1"/>
</dbReference>
<evidence type="ECO:0000259" key="4">
    <source>
        <dbReference type="Pfam" id="PF07804"/>
    </source>
</evidence>
<accession>A0A1K0J4H0</accession>
<proteinExistence type="inferred from homology"/>
<evidence type="ECO:0000256" key="1">
    <source>
        <dbReference type="ARBA" id="ARBA00010164"/>
    </source>
</evidence>
<evidence type="ECO:0000256" key="2">
    <source>
        <dbReference type="ARBA" id="ARBA00022679"/>
    </source>
</evidence>
<evidence type="ECO:0000313" key="6">
    <source>
        <dbReference type="EMBL" id="SCU73953.1"/>
    </source>
</evidence>
<feature type="domain" description="HipA N-terminal subdomain 1" evidence="5">
    <location>
        <begin position="12"/>
        <end position="111"/>
    </location>
</feature>
<dbReference type="RefSeq" id="WP_340520798.1">
    <property type="nucleotide sequence ID" value="NZ_FMSH01000050.1"/>
</dbReference>
<evidence type="ECO:0000259" key="5">
    <source>
        <dbReference type="Pfam" id="PF13657"/>
    </source>
</evidence>
<dbReference type="InterPro" id="IPR017508">
    <property type="entry name" value="HipA_N1"/>
</dbReference>
<dbReference type="Pfam" id="PF13657">
    <property type="entry name" value="Couple_hipA"/>
    <property type="match status" value="1"/>
</dbReference>
<dbReference type="PANTHER" id="PTHR37419">
    <property type="entry name" value="SERINE/THREONINE-PROTEIN KINASE TOXIN HIPA"/>
    <property type="match status" value="1"/>
</dbReference>
<gene>
    <name evidence="6" type="primary">hipA</name>
    <name evidence="6" type="ORF">CNECB9_1430003</name>
</gene>